<dbReference type="SUPFAM" id="SSF55486">
    <property type="entry name" value="Metalloproteases ('zincins'), catalytic domain"/>
    <property type="match status" value="1"/>
</dbReference>
<dbReference type="KEGG" id="amuc:Pan181_35660"/>
<keyword evidence="3" id="KW-0378">Hydrolase</keyword>
<sequence precursor="true">MPLRSALRTLASQLLIVTCLLAGFQLAAEGANFRDADRWYQTYTDGSGLEQGDPTTLRWSIVSDGVGVESSTSNLIGYLDSLYGAGPGGADLTTRPWFATIEDQFNNIAAKTGLSFEYVSDDGSGWNLAAATASRGDIRLAGYDLTAPGQLGLAQLPTQGGDILLDTANSSFANESTLATVFQHELGHALGLLHVSVTGHSVLMNTSNLPPAGPQFDDLYALTRLYGDAYESPAGNDDLATATQLGLLSTTTPIAIGTSSDDQTVARDEVDFASIDGAADVDYYQFDLAAPADLTLAITPQGPSYSYTSEGSAAESIVASELSDLRFEIIDVNSGAPLVSLNLAGIGQSESLAHFTLPTAGSYAVKVAGTQDANQFYRLDLSATESTPPSPYLLFHDRFDGTTAGLNSNLQLTDRQGTGWLDSPYLSSAANDSELTSVEVSDGTLSMTVVQGDESTAAQVAPYRNFAPQLDGERWLLSFDLSLTSSTAPDQAAFQFMIDDQWPIGEPMSDDPEISFRLTADGSYRLVENGGNGGGEAIRTGSVDSDVYHLQFLVDETVFTTRISVAINGTNVLVRETMRISDTEHYFGFDTRLLSGLAEGEWVQSTIDNFSIVQLTDVIAGDYNLDGVVDLGDYTLWRDQLGGRVLAGTSADGNGNGTIDSGDYDVWKANFGQHINQHANSLTASVPEPASLLTMLVVVSLLVGWRVGLCSQSVIERRPPVA</sequence>
<evidence type="ECO:0000313" key="7">
    <source>
        <dbReference type="EMBL" id="QDU57351.1"/>
    </source>
</evidence>
<dbReference type="GO" id="GO:0004222">
    <property type="term" value="F:metalloendopeptidase activity"/>
    <property type="evidence" value="ECO:0007669"/>
    <property type="project" value="InterPro"/>
</dbReference>
<dbReference type="SUPFAM" id="SSF63446">
    <property type="entry name" value="Type I dockerin domain"/>
    <property type="match status" value="1"/>
</dbReference>
<dbReference type="GO" id="GO:0000272">
    <property type="term" value="P:polysaccharide catabolic process"/>
    <property type="evidence" value="ECO:0007669"/>
    <property type="project" value="InterPro"/>
</dbReference>
<dbReference type="PROSITE" id="PS00018">
    <property type="entry name" value="EF_HAND_1"/>
    <property type="match status" value="1"/>
</dbReference>
<keyword evidence="1" id="KW-0645">Protease</keyword>
<dbReference type="OrthoDB" id="242548at2"/>
<dbReference type="Proteomes" id="UP000315750">
    <property type="component" value="Chromosome"/>
</dbReference>
<evidence type="ECO:0000256" key="5">
    <source>
        <dbReference type="SAM" id="SignalP"/>
    </source>
</evidence>
<evidence type="ECO:0000259" key="6">
    <source>
        <dbReference type="Pfam" id="PF00413"/>
    </source>
</evidence>
<dbReference type="InterPro" id="IPR001818">
    <property type="entry name" value="Pept_M10_metallopeptidase"/>
</dbReference>
<gene>
    <name evidence="7" type="ORF">Pan181_35660</name>
</gene>
<evidence type="ECO:0000256" key="3">
    <source>
        <dbReference type="ARBA" id="ARBA00022801"/>
    </source>
</evidence>
<feature type="signal peptide" evidence="5">
    <location>
        <begin position="1"/>
        <end position="27"/>
    </location>
</feature>
<dbReference type="InterPro" id="IPR018247">
    <property type="entry name" value="EF_Hand_1_Ca_BS"/>
</dbReference>
<dbReference type="Gene3D" id="1.10.1330.10">
    <property type="entry name" value="Dockerin domain"/>
    <property type="match status" value="1"/>
</dbReference>
<proteinExistence type="predicted"/>
<feature type="chain" id="PRO_5022175418" evidence="5">
    <location>
        <begin position="28"/>
        <end position="722"/>
    </location>
</feature>
<dbReference type="InterPro" id="IPR024079">
    <property type="entry name" value="MetalloPept_cat_dom_sf"/>
</dbReference>
<dbReference type="Gene3D" id="2.60.120.380">
    <property type="match status" value="1"/>
</dbReference>
<evidence type="ECO:0000256" key="1">
    <source>
        <dbReference type="ARBA" id="ARBA00022670"/>
    </source>
</evidence>
<keyword evidence="5" id="KW-0732">Signal</keyword>
<dbReference type="GO" id="GO:0008270">
    <property type="term" value="F:zinc ion binding"/>
    <property type="evidence" value="ECO:0007669"/>
    <property type="project" value="InterPro"/>
</dbReference>
<dbReference type="AlphaFoldDB" id="A0A518ARK2"/>
<dbReference type="Pfam" id="PF00413">
    <property type="entry name" value="Peptidase_M10"/>
    <property type="match status" value="1"/>
</dbReference>
<keyword evidence="2" id="KW-0479">Metal-binding</keyword>
<protein>
    <submittedName>
        <fullName evidence="7">Matrixin</fullName>
    </submittedName>
</protein>
<feature type="domain" description="Peptidase M10 metallopeptidase" evidence="6">
    <location>
        <begin position="99"/>
        <end position="227"/>
    </location>
</feature>
<keyword evidence="4" id="KW-0862">Zinc</keyword>
<dbReference type="RefSeq" id="WP_145248463.1">
    <property type="nucleotide sequence ID" value="NZ_CP036278.1"/>
</dbReference>
<name>A0A518ARK2_9BACT</name>
<reference evidence="7 8" key="1">
    <citation type="submission" date="2019-02" db="EMBL/GenBank/DDBJ databases">
        <title>Deep-cultivation of Planctomycetes and their phenomic and genomic characterization uncovers novel biology.</title>
        <authorList>
            <person name="Wiegand S."/>
            <person name="Jogler M."/>
            <person name="Boedeker C."/>
            <person name="Pinto D."/>
            <person name="Vollmers J."/>
            <person name="Rivas-Marin E."/>
            <person name="Kohn T."/>
            <person name="Peeters S.H."/>
            <person name="Heuer A."/>
            <person name="Rast P."/>
            <person name="Oberbeckmann S."/>
            <person name="Bunk B."/>
            <person name="Jeske O."/>
            <person name="Meyerdierks A."/>
            <person name="Storesund J.E."/>
            <person name="Kallscheuer N."/>
            <person name="Luecker S."/>
            <person name="Lage O.M."/>
            <person name="Pohl T."/>
            <person name="Merkel B.J."/>
            <person name="Hornburger P."/>
            <person name="Mueller R.-W."/>
            <person name="Bruemmer F."/>
            <person name="Labrenz M."/>
            <person name="Spormann A.M."/>
            <person name="Op den Camp H."/>
            <person name="Overmann J."/>
            <person name="Amann R."/>
            <person name="Jetten M.S.M."/>
            <person name="Mascher T."/>
            <person name="Medema M.H."/>
            <person name="Devos D.P."/>
            <person name="Kaster A.-K."/>
            <person name="Ovreas L."/>
            <person name="Rohde M."/>
            <person name="Galperin M.Y."/>
            <person name="Jogler C."/>
        </authorList>
    </citation>
    <scope>NUCLEOTIDE SEQUENCE [LARGE SCALE GENOMIC DNA]</scope>
    <source>
        <strain evidence="7 8">Pan181</strain>
    </source>
</reference>
<dbReference type="GO" id="GO:0006508">
    <property type="term" value="P:proteolysis"/>
    <property type="evidence" value="ECO:0007669"/>
    <property type="project" value="UniProtKB-KW"/>
</dbReference>
<dbReference type="Gene3D" id="3.40.390.10">
    <property type="entry name" value="Collagenase (Catalytic Domain)"/>
    <property type="match status" value="1"/>
</dbReference>
<dbReference type="EMBL" id="CP036278">
    <property type="protein sequence ID" value="QDU57351.1"/>
    <property type="molecule type" value="Genomic_DNA"/>
</dbReference>
<organism evidence="7 8">
    <name type="scientific">Aeoliella mucimassa</name>
    <dbReference type="NCBI Taxonomy" id="2527972"/>
    <lineage>
        <taxon>Bacteria</taxon>
        <taxon>Pseudomonadati</taxon>
        <taxon>Planctomycetota</taxon>
        <taxon>Planctomycetia</taxon>
        <taxon>Pirellulales</taxon>
        <taxon>Lacipirellulaceae</taxon>
        <taxon>Aeoliella</taxon>
    </lineage>
</organism>
<keyword evidence="8" id="KW-1185">Reference proteome</keyword>
<evidence type="ECO:0000313" key="8">
    <source>
        <dbReference type="Proteomes" id="UP000315750"/>
    </source>
</evidence>
<dbReference type="GO" id="GO:0031012">
    <property type="term" value="C:extracellular matrix"/>
    <property type="evidence" value="ECO:0007669"/>
    <property type="project" value="InterPro"/>
</dbReference>
<evidence type="ECO:0000256" key="4">
    <source>
        <dbReference type="ARBA" id="ARBA00022833"/>
    </source>
</evidence>
<accession>A0A518ARK2</accession>
<dbReference type="InterPro" id="IPR036439">
    <property type="entry name" value="Dockerin_dom_sf"/>
</dbReference>
<evidence type="ECO:0000256" key="2">
    <source>
        <dbReference type="ARBA" id="ARBA00022723"/>
    </source>
</evidence>